<keyword evidence="1" id="KW-0813">Transport</keyword>
<organism evidence="9 10">
    <name type="scientific">Roseovarius azorensis</name>
    <dbReference type="NCBI Taxonomy" id="1287727"/>
    <lineage>
        <taxon>Bacteria</taxon>
        <taxon>Pseudomonadati</taxon>
        <taxon>Pseudomonadota</taxon>
        <taxon>Alphaproteobacteria</taxon>
        <taxon>Rhodobacterales</taxon>
        <taxon>Roseobacteraceae</taxon>
        <taxon>Roseovarius</taxon>
    </lineage>
</organism>
<feature type="domain" description="Cytochrome c" evidence="8">
    <location>
        <begin position="26"/>
        <end position="126"/>
    </location>
</feature>
<evidence type="ECO:0000256" key="5">
    <source>
        <dbReference type="ARBA" id="ARBA00023004"/>
    </source>
</evidence>
<gene>
    <name evidence="9" type="ORF">SAMN05443999_10452</name>
</gene>
<keyword evidence="5 6" id="KW-0408">Iron</keyword>
<keyword evidence="7" id="KW-0732">Signal</keyword>
<evidence type="ECO:0000256" key="4">
    <source>
        <dbReference type="ARBA" id="ARBA00022982"/>
    </source>
</evidence>
<protein>
    <submittedName>
        <fullName evidence="9">Cytochrome c</fullName>
    </submittedName>
</protein>
<feature type="signal peptide" evidence="7">
    <location>
        <begin position="1"/>
        <end position="25"/>
    </location>
</feature>
<evidence type="ECO:0000256" key="7">
    <source>
        <dbReference type="SAM" id="SignalP"/>
    </source>
</evidence>
<dbReference type="Pfam" id="PF00034">
    <property type="entry name" value="Cytochrom_C"/>
    <property type="match status" value="1"/>
</dbReference>
<dbReference type="InterPro" id="IPR009056">
    <property type="entry name" value="Cyt_c-like_dom"/>
</dbReference>
<proteinExistence type="predicted"/>
<dbReference type="PANTHER" id="PTHR11961">
    <property type="entry name" value="CYTOCHROME C"/>
    <property type="match status" value="1"/>
</dbReference>
<name>A0A1H7N743_9RHOB</name>
<evidence type="ECO:0000256" key="2">
    <source>
        <dbReference type="ARBA" id="ARBA00022617"/>
    </source>
</evidence>
<dbReference type="EMBL" id="FOAG01000004">
    <property type="protein sequence ID" value="SEL19300.1"/>
    <property type="molecule type" value="Genomic_DNA"/>
</dbReference>
<dbReference type="Proteomes" id="UP000199582">
    <property type="component" value="Unassembled WGS sequence"/>
</dbReference>
<evidence type="ECO:0000256" key="1">
    <source>
        <dbReference type="ARBA" id="ARBA00022448"/>
    </source>
</evidence>
<evidence type="ECO:0000256" key="3">
    <source>
        <dbReference type="ARBA" id="ARBA00022723"/>
    </source>
</evidence>
<dbReference type="GO" id="GO:0046872">
    <property type="term" value="F:metal ion binding"/>
    <property type="evidence" value="ECO:0007669"/>
    <property type="project" value="UniProtKB-KW"/>
</dbReference>
<keyword evidence="3 6" id="KW-0479">Metal-binding</keyword>
<evidence type="ECO:0000313" key="9">
    <source>
        <dbReference type="EMBL" id="SEL19300.1"/>
    </source>
</evidence>
<feature type="chain" id="PRO_5009299703" evidence="7">
    <location>
        <begin position="26"/>
        <end position="132"/>
    </location>
</feature>
<evidence type="ECO:0000256" key="6">
    <source>
        <dbReference type="PROSITE-ProRule" id="PRU00433"/>
    </source>
</evidence>
<dbReference type="RefSeq" id="WP_093034464.1">
    <property type="nucleotide sequence ID" value="NZ_FOAG01000004.1"/>
</dbReference>
<keyword evidence="10" id="KW-1185">Reference proteome</keyword>
<dbReference type="STRING" id="1287727.SAMN05443999_10452"/>
<dbReference type="Gene3D" id="1.10.760.10">
    <property type="entry name" value="Cytochrome c-like domain"/>
    <property type="match status" value="1"/>
</dbReference>
<dbReference type="AlphaFoldDB" id="A0A1H7N743"/>
<dbReference type="GO" id="GO:0009055">
    <property type="term" value="F:electron transfer activity"/>
    <property type="evidence" value="ECO:0007669"/>
    <property type="project" value="InterPro"/>
</dbReference>
<dbReference type="PRINTS" id="PR00604">
    <property type="entry name" value="CYTCHRMECIAB"/>
</dbReference>
<sequence length="132" mass="13659">MPRLIPISAVVISALSLSVVAPASAGDAEAGEKVFNKCKACHQVGENAKNRAGPTLNGIIGRPAGTAEGFAYSSPMTDSDLVWDETTLAAFLADPAGTLPGNKMKFPGLRKDEDIADVIAFLAGFNPDGTRN</sequence>
<dbReference type="InterPro" id="IPR002327">
    <property type="entry name" value="Cyt_c_1A/1B"/>
</dbReference>
<dbReference type="OrthoDB" id="9805828at2"/>
<dbReference type="InterPro" id="IPR036909">
    <property type="entry name" value="Cyt_c-like_dom_sf"/>
</dbReference>
<dbReference type="PROSITE" id="PS51007">
    <property type="entry name" value="CYTC"/>
    <property type="match status" value="1"/>
</dbReference>
<evidence type="ECO:0000313" key="10">
    <source>
        <dbReference type="Proteomes" id="UP000199582"/>
    </source>
</evidence>
<keyword evidence="2 6" id="KW-0349">Heme</keyword>
<accession>A0A1H7N743</accession>
<reference evidence="9 10" key="1">
    <citation type="submission" date="2016-10" db="EMBL/GenBank/DDBJ databases">
        <authorList>
            <person name="de Groot N.N."/>
        </authorList>
    </citation>
    <scope>NUCLEOTIDE SEQUENCE [LARGE SCALE GENOMIC DNA]</scope>
    <source>
        <strain evidence="9 10">DSM 100674</strain>
    </source>
</reference>
<evidence type="ECO:0000259" key="8">
    <source>
        <dbReference type="PROSITE" id="PS51007"/>
    </source>
</evidence>
<dbReference type="GO" id="GO:0020037">
    <property type="term" value="F:heme binding"/>
    <property type="evidence" value="ECO:0007669"/>
    <property type="project" value="InterPro"/>
</dbReference>
<keyword evidence="4" id="KW-0249">Electron transport</keyword>
<dbReference type="SUPFAM" id="SSF46626">
    <property type="entry name" value="Cytochrome c"/>
    <property type="match status" value="1"/>
</dbReference>